<evidence type="ECO:0000256" key="4">
    <source>
        <dbReference type="ARBA" id="ARBA00022692"/>
    </source>
</evidence>
<comment type="subcellular location">
    <subcellularLocation>
        <location evidence="1 7">Cell membrane</location>
        <topology evidence="1 7">Multi-pass membrane protein</topology>
    </subcellularLocation>
</comment>
<dbReference type="GO" id="GO:0005886">
    <property type="term" value="C:plasma membrane"/>
    <property type="evidence" value="ECO:0007669"/>
    <property type="project" value="UniProtKB-SubCell"/>
</dbReference>
<keyword evidence="2 7" id="KW-0813">Transport</keyword>
<evidence type="ECO:0000256" key="7">
    <source>
        <dbReference type="RuleBase" id="RU363032"/>
    </source>
</evidence>
<dbReference type="EMBL" id="AZAC01000011">
    <property type="protein sequence ID" value="KIX14288.1"/>
    <property type="molecule type" value="Genomic_DNA"/>
</dbReference>
<organism evidence="10 11">
    <name type="scientific">Dethiosulfatarculus sandiegensis</name>
    <dbReference type="NCBI Taxonomy" id="1429043"/>
    <lineage>
        <taxon>Bacteria</taxon>
        <taxon>Pseudomonadati</taxon>
        <taxon>Thermodesulfobacteriota</taxon>
        <taxon>Desulfarculia</taxon>
        <taxon>Desulfarculales</taxon>
        <taxon>Desulfarculaceae</taxon>
        <taxon>Dethiosulfatarculus</taxon>
    </lineage>
</organism>
<dbReference type="InterPro" id="IPR050366">
    <property type="entry name" value="BP-dependent_transpt_permease"/>
</dbReference>
<dbReference type="Gene3D" id="1.10.3720.10">
    <property type="entry name" value="MetI-like"/>
    <property type="match status" value="1"/>
</dbReference>
<sequence length="320" mass="35116">MNKKTQQMTGKNTQNTEAQPQENPQSSWARWKEEKESSIRNMKLSWYLFRKSPTSMLGAVIVGIFLIMAMIGPMIVPFPEDATGTVHIERKLTAPNSTHLFGTDELGRDIYTRVVLGTRISLQIGLIIILVAMGIGVPLGVTAGYLGGPFGELIMRITDMFLSIPGRIFALAVVGAMGPGMTNCMIALSIVWWPGYVRLVQGRTLAVREESFIEAARSVGAKKWRIIFNHILPNCSSVIIVKASMDMGMAILAAAGLGFIGLGAQPPMPEWGVMISEGRNFLPEWWWYATFPGLAIFTTVLGFNLLGDGLRDILDPQSRG</sequence>
<dbReference type="PATRIC" id="fig|1429043.3.peg.2148"/>
<evidence type="ECO:0000313" key="11">
    <source>
        <dbReference type="Proteomes" id="UP000032233"/>
    </source>
</evidence>
<proteinExistence type="inferred from homology"/>
<evidence type="ECO:0000256" key="6">
    <source>
        <dbReference type="ARBA" id="ARBA00023136"/>
    </source>
</evidence>
<dbReference type="InParanoid" id="A0A0D2HV33"/>
<dbReference type="STRING" id="1429043.X474_10140"/>
<feature type="transmembrane region" description="Helical" evidence="7">
    <location>
        <begin position="56"/>
        <end position="76"/>
    </location>
</feature>
<evidence type="ECO:0000256" key="8">
    <source>
        <dbReference type="SAM" id="MobiDB-lite"/>
    </source>
</evidence>
<dbReference type="InterPro" id="IPR000515">
    <property type="entry name" value="MetI-like"/>
</dbReference>
<feature type="domain" description="ABC transmembrane type-1" evidence="9">
    <location>
        <begin position="118"/>
        <end position="307"/>
    </location>
</feature>
<feature type="region of interest" description="Disordered" evidence="8">
    <location>
        <begin position="1"/>
        <end position="32"/>
    </location>
</feature>
<dbReference type="PANTHER" id="PTHR43386">
    <property type="entry name" value="OLIGOPEPTIDE TRANSPORT SYSTEM PERMEASE PROTEIN APPC"/>
    <property type="match status" value="1"/>
</dbReference>
<dbReference type="PANTHER" id="PTHR43386:SF1">
    <property type="entry name" value="D,D-DIPEPTIDE TRANSPORT SYSTEM PERMEASE PROTEIN DDPC-RELATED"/>
    <property type="match status" value="1"/>
</dbReference>
<feature type="transmembrane region" description="Helical" evidence="7">
    <location>
        <begin position="248"/>
        <end position="265"/>
    </location>
</feature>
<keyword evidence="5 7" id="KW-1133">Transmembrane helix</keyword>
<dbReference type="FunCoup" id="A0A0D2HV33">
    <property type="interactions" value="172"/>
</dbReference>
<feature type="transmembrane region" description="Helical" evidence="7">
    <location>
        <begin position="168"/>
        <end position="193"/>
    </location>
</feature>
<dbReference type="GO" id="GO:0055085">
    <property type="term" value="P:transmembrane transport"/>
    <property type="evidence" value="ECO:0007669"/>
    <property type="project" value="InterPro"/>
</dbReference>
<evidence type="ECO:0000259" key="9">
    <source>
        <dbReference type="PROSITE" id="PS50928"/>
    </source>
</evidence>
<evidence type="ECO:0000256" key="2">
    <source>
        <dbReference type="ARBA" id="ARBA00022448"/>
    </source>
</evidence>
<reference evidence="10 11" key="1">
    <citation type="submission" date="2013-11" db="EMBL/GenBank/DDBJ databases">
        <title>Metagenomic analysis of a methanogenic consortium involved in long chain n-alkane degradation.</title>
        <authorList>
            <person name="Davidova I.A."/>
            <person name="Callaghan A.V."/>
            <person name="Wawrik B."/>
            <person name="Pruitt S."/>
            <person name="Marks C."/>
            <person name="Duncan K.E."/>
            <person name="Suflita J.M."/>
        </authorList>
    </citation>
    <scope>NUCLEOTIDE SEQUENCE [LARGE SCALE GENOMIC DNA]</scope>
    <source>
        <strain evidence="10 11">SPR</strain>
    </source>
</reference>
<name>A0A0D2HV33_9BACT</name>
<feature type="compositionally biased region" description="Polar residues" evidence="8">
    <location>
        <begin position="1"/>
        <end position="28"/>
    </location>
</feature>
<comment type="similarity">
    <text evidence="7">Belongs to the binding-protein-dependent transport system permease family.</text>
</comment>
<protein>
    <submittedName>
        <fullName evidence="10">Cytochrome C550</fullName>
    </submittedName>
</protein>
<dbReference type="InterPro" id="IPR025966">
    <property type="entry name" value="OppC_N"/>
</dbReference>
<dbReference type="CDD" id="cd06261">
    <property type="entry name" value="TM_PBP2"/>
    <property type="match status" value="1"/>
</dbReference>
<dbReference type="SUPFAM" id="SSF161098">
    <property type="entry name" value="MetI-like"/>
    <property type="match status" value="1"/>
</dbReference>
<gene>
    <name evidence="10" type="ORF">X474_10140</name>
</gene>
<dbReference type="Pfam" id="PF00528">
    <property type="entry name" value="BPD_transp_1"/>
    <property type="match status" value="1"/>
</dbReference>
<evidence type="ECO:0000313" key="10">
    <source>
        <dbReference type="EMBL" id="KIX14288.1"/>
    </source>
</evidence>
<evidence type="ECO:0000256" key="3">
    <source>
        <dbReference type="ARBA" id="ARBA00022475"/>
    </source>
</evidence>
<dbReference type="InterPro" id="IPR035906">
    <property type="entry name" value="MetI-like_sf"/>
</dbReference>
<feature type="transmembrane region" description="Helical" evidence="7">
    <location>
        <begin position="124"/>
        <end position="147"/>
    </location>
</feature>
<feature type="transmembrane region" description="Helical" evidence="7">
    <location>
        <begin position="285"/>
        <end position="306"/>
    </location>
</feature>
<accession>A0A0D2HV33</accession>
<keyword evidence="3" id="KW-1003">Cell membrane</keyword>
<keyword evidence="11" id="KW-1185">Reference proteome</keyword>
<comment type="caution">
    <text evidence="10">The sequence shown here is derived from an EMBL/GenBank/DDBJ whole genome shotgun (WGS) entry which is preliminary data.</text>
</comment>
<keyword evidence="4 7" id="KW-0812">Transmembrane</keyword>
<dbReference type="Proteomes" id="UP000032233">
    <property type="component" value="Unassembled WGS sequence"/>
</dbReference>
<keyword evidence="6 7" id="KW-0472">Membrane</keyword>
<dbReference type="AlphaFoldDB" id="A0A0D2HV33"/>
<evidence type="ECO:0000256" key="1">
    <source>
        <dbReference type="ARBA" id="ARBA00004651"/>
    </source>
</evidence>
<dbReference type="PROSITE" id="PS50928">
    <property type="entry name" value="ABC_TM1"/>
    <property type="match status" value="1"/>
</dbReference>
<evidence type="ECO:0000256" key="5">
    <source>
        <dbReference type="ARBA" id="ARBA00022989"/>
    </source>
</evidence>
<dbReference type="Pfam" id="PF12911">
    <property type="entry name" value="OppC_N"/>
    <property type="match status" value="1"/>
</dbReference>